<proteinExistence type="predicted"/>
<name>A0A9P5U3B4_9AGAR</name>
<protein>
    <submittedName>
        <fullName evidence="1">Uncharacterized protein</fullName>
    </submittedName>
</protein>
<reference evidence="1" key="1">
    <citation type="submission" date="2020-11" db="EMBL/GenBank/DDBJ databases">
        <authorList>
            <consortium name="DOE Joint Genome Institute"/>
            <person name="Ahrendt S."/>
            <person name="Riley R."/>
            <person name="Andreopoulos W."/>
            <person name="Labutti K."/>
            <person name="Pangilinan J."/>
            <person name="Ruiz-Duenas F.J."/>
            <person name="Barrasa J.M."/>
            <person name="Sanchez-Garcia M."/>
            <person name="Camarero S."/>
            <person name="Miyauchi S."/>
            <person name="Serrano A."/>
            <person name="Linde D."/>
            <person name="Babiker R."/>
            <person name="Drula E."/>
            <person name="Ayuso-Fernandez I."/>
            <person name="Pacheco R."/>
            <person name="Padilla G."/>
            <person name="Ferreira P."/>
            <person name="Barriuso J."/>
            <person name="Kellner H."/>
            <person name="Castanera R."/>
            <person name="Alfaro M."/>
            <person name="Ramirez L."/>
            <person name="Pisabarro A.G."/>
            <person name="Kuo A."/>
            <person name="Tritt A."/>
            <person name="Lipzen A."/>
            <person name="He G."/>
            <person name="Yan M."/>
            <person name="Ng V."/>
            <person name="Cullen D."/>
            <person name="Martin F."/>
            <person name="Rosso M.-N."/>
            <person name="Henrissat B."/>
            <person name="Hibbett D."/>
            <person name="Martinez A.T."/>
            <person name="Grigoriev I.V."/>
        </authorList>
    </citation>
    <scope>NUCLEOTIDE SEQUENCE</scope>
    <source>
        <strain evidence="1">AH 40177</strain>
    </source>
</reference>
<sequence length="557" mass="62315">MDLDVPFYILGQVLGSQTLEYSSRSPDGLGPSGPKRQRLYFCVTYNTGSEPAVTLESASSSTDRANTPAVTFVCRRFRETAVATPRLWSNIAYDLGTQWMLTMMERAMVAPIFLWAHCRNDSHGMGPEVKAYIPKHIFHLQELALSGPEDEIANLSSCLIKPAPMLELLSLNAQTIVFHSSDPPIPVPSVLFDGQTPRLSYIMLHNCVIAWDCPNFKSLTVLRLSLKPFSVYRTTVFLPSVSQLLDIIDQNPLLKILSLEYCLPYLNSPTFPLPSPTRVSKAVHLDDLTLSGRVLDCVQVLQSLSIPATASLHITCDSWDKTDPSLRGGKEACDLIPWLTQHLSPPESEDNVSAQASFSRLSILPRDSVTRPCSINVFLEGSIQNLPIRWDLCLPVAFPSLWNYVQMLNAVFDAVPAVEDVMDLALAFCEFSEEDILTVFRKMQKVEVLAITNIDPLDLLDSIAGALDSTIFFDEDGTLGESIFFPCLKSLSVIDYNCTSFPILEECLTKRKQRGNELEKMHIRRCTVTKSQVNRFYDVVKEVYWDEVEEQNLSGLT</sequence>
<dbReference type="OrthoDB" id="3172239at2759"/>
<accession>A0A9P5U3B4</accession>
<dbReference type="EMBL" id="JADNRY010000144">
    <property type="protein sequence ID" value="KAF9063528.1"/>
    <property type="molecule type" value="Genomic_DNA"/>
</dbReference>
<evidence type="ECO:0000313" key="2">
    <source>
        <dbReference type="Proteomes" id="UP000772434"/>
    </source>
</evidence>
<gene>
    <name evidence="1" type="ORF">BDP27DRAFT_1451214</name>
</gene>
<comment type="caution">
    <text evidence="1">The sequence shown here is derived from an EMBL/GenBank/DDBJ whole genome shotgun (WGS) entry which is preliminary data.</text>
</comment>
<organism evidence="1 2">
    <name type="scientific">Rhodocollybia butyracea</name>
    <dbReference type="NCBI Taxonomy" id="206335"/>
    <lineage>
        <taxon>Eukaryota</taxon>
        <taxon>Fungi</taxon>
        <taxon>Dikarya</taxon>
        <taxon>Basidiomycota</taxon>
        <taxon>Agaricomycotina</taxon>
        <taxon>Agaricomycetes</taxon>
        <taxon>Agaricomycetidae</taxon>
        <taxon>Agaricales</taxon>
        <taxon>Marasmiineae</taxon>
        <taxon>Omphalotaceae</taxon>
        <taxon>Rhodocollybia</taxon>
    </lineage>
</organism>
<keyword evidence="2" id="KW-1185">Reference proteome</keyword>
<dbReference type="AlphaFoldDB" id="A0A9P5U3B4"/>
<dbReference type="Proteomes" id="UP000772434">
    <property type="component" value="Unassembled WGS sequence"/>
</dbReference>
<evidence type="ECO:0000313" key="1">
    <source>
        <dbReference type="EMBL" id="KAF9063528.1"/>
    </source>
</evidence>
<dbReference type="SUPFAM" id="SSF52047">
    <property type="entry name" value="RNI-like"/>
    <property type="match status" value="1"/>
</dbReference>